<dbReference type="AlphaFoldDB" id="A0A540VS20"/>
<dbReference type="PANTHER" id="PTHR30408:SF13">
    <property type="entry name" value="TYPE I RESTRICTION ENZYME HINDI SPECIFICITY SUBUNIT"/>
    <property type="match status" value="1"/>
</dbReference>
<sequence length="407" mass="46200">MSWQELQLGEAFRIKHGYAFKSQYFGEAGKHVVLTPGNFQEAGGFRSRPGKDRFYTVEPPEDFILKPDDLVVAMTEQGEGLLGSSAMIPVEGSYLHNQRIGLIEDLDESKLDKGFLYRLFNTSQVRAQIRATASGTKVRHTAPKRIYAVRVRAPSIAEQRRISEVLSNHDDLIENNRRRIALLEEAARLLYREWFVHLRFPGHEHARVTDGLPEGWERVRLSDKFDTASGGTPSRQRSEFFEGEINWVKTQELDERPVFSTAEKITEEAVRCSSAKLLPAHTLLVSIYGNTNIGRTGILAVPGATNQACVALFPKRKPDDWIYAQLWLQQHRDYIVGLAQGAAQTNISQQTLRGLELLWPKDILLDAFLDVVLDQYRQMECLCLQNEKLTQARDLLLPRLMNGEIAV</sequence>
<evidence type="ECO:0000256" key="1">
    <source>
        <dbReference type="ARBA" id="ARBA00010923"/>
    </source>
</evidence>
<dbReference type="InterPro" id="IPR052021">
    <property type="entry name" value="Type-I_RS_S_subunit"/>
</dbReference>
<dbReference type="Gene3D" id="1.10.287.1120">
    <property type="entry name" value="Bipartite methylase S protein"/>
    <property type="match status" value="1"/>
</dbReference>
<dbReference type="GO" id="GO:0004519">
    <property type="term" value="F:endonuclease activity"/>
    <property type="evidence" value="ECO:0007669"/>
    <property type="project" value="UniProtKB-KW"/>
</dbReference>
<feature type="coiled-coil region" evidence="4">
    <location>
        <begin position="166"/>
        <end position="193"/>
    </location>
</feature>
<keyword evidence="3" id="KW-0238">DNA-binding</keyword>
<comment type="caution">
    <text evidence="6">The sequence shown here is derived from an EMBL/GenBank/DDBJ whole genome shotgun (WGS) entry which is preliminary data.</text>
</comment>
<organism evidence="6 7">
    <name type="scientific">Spiribacter salinus</name>
    <dbReference type="NCBI Taxonomy" id="1335746"/>
    <lineage>
        <taxon>Bacteria</taxon>
        <taxon>Pseudomonadati</taxon>
        <taxon>Pseudomonadota</taxon>
        <taxon>Gammaproteobacteria</taxon>
        <taxon>Chromatiales</taxon>
        <taxon>Ectothiorhodospiraceae</taxon>
        <taxon>Spiribacter</taxon>
    </lineage>
</organism>
<feature type="domain" description="Type I restriction modification DNA specificity" evidence="5">
    <location>
        <begin position="3"/>
        <end position="184"/>
    </location>
</feature>
<reference evidence="6 7" key="1">
    <citation type="submission" date="2019-06" db="EMBL/GenBank/DDBJ databases">
        <title>Metagenome assembled Genome of Spiribacter salinus SL48-SHIP from the microbial mat of Salt Lake 48 (Novosibirsk region, Russia).</title>
        <authorList>
            <person name="Shipova A."/>
            <person name="Rozanov A.S."/>
            <person name="Bryanskaya A.V."/>
            <person name="Peltek S.E."/>
        </authorList>
    </citation>
    <scope>NUCLEOTIDE SEQUENCE [LARGE SCALE GENOMIC DNA]</scope>
    <source>
        <strain evidence="6">SL48-SHIP-2</strain>
    </source>
</reference>
<evidence type="ECO:0000256" key="4">
    <source>
        <dbReference type="SAM" id="Coils"/>
    </source>
</evidence>
<gene>
    <name evidence="6" type="ORF">FKY71_07885</name>
</gene>
<evidence type="ECO:0000259" key="5">
    <source>
        <dbReference type="Pfam" id="PF01420"/>
    </source>
</evidence>
<dbReference type="Pfam" id="PF01420">
    <property type="entry name" value="Methylase_S"/>
    <property type="match status" value="2"/>
</dbReference>
<dbReference type="PANTHER" id="PTHR30408">
    <property type="entry name" value="TYPE-1 RESTRICTION ENZYME ECOKI SPECIFICITY PROTEIN"/>
    <property type="match status" value="1"/>
</dbReference>
<accession>A0A540VS20</accession>
<keyword evidence="4" id="KW-0175">Coiled coil</keyword>
<comment type="similarity">
    <text evidence="1">Belongs to the type-I restriction system S methylase family.</text>
</comment>
<protein>
    <submittedName>
        <fullName evidence="6">Restriction endonuclease subunit S</fullName>
    </submittedName>
</protein>
<dbReference type="CDD" id="cd17278">
    <property type="entry name" value="RMtype1_S_LdeBORF1052P-TRD2-CR2"/>
    <property type="match status" value="1"/>
</dbReference>
<dbReference type="InterPro" id="IPR000055">
    <property type="entry name" value="Restrct_endonuc_typeI_TRD"/>
</dbReference>
<evidence type="ECO:0000313" key="7">
    <source>
        <dbReference type="Proteomes" id="UP000315400"/>
    </source>
</evidence>
<feature type="domain" description="Type I restriction modification DNA specificity" evidence="5">
    <location>
        <begin position="213"/>
        <end position="357"/>
    </location>
</feature>
<dbReference type="Proteomes" id="UP000315400">
    <property type="component" value="Unassembled WGS sequence"/>
</dbReference>
<keyword evidence="6" id="KW-0255">Endonuclease</keyword>
<proteinExistence type="inferred from homology"/>
<name>A0A540VS20_9GAMM</name>
<dbReference type="InterPro" id="IPR044946">
    <property type="entry name" value="Restrct_endonuc_typeI_TRD_sf"/>
</dbReference>
<keyword evidence="6" id="KW-0378">Hydrolase</keyword>
<evidence type="ECO:0000256" key="2">
    <source>
        <dbReference type="ARBA" id="ARBA00022747"/>
    </source>
</evidence>
<dbReference type="GO" id="GO:0009307">
    <property type="term" value="P:DNA restriction-modification system"/>
    <property type="evidence" value="ECO:0007669"/>
    <property type="project" value="UniProtKB-KW"/>
</dbReference>
<dbReference type="EMBL" id="VIFK01000052">
    <property type="protein sequence ID" value="TQE99577.1"/>
    <property type="molecule type" value="Genomic_DNA"/>
</dbReference>
<evidence type="ECO:0000256" key="3">
    <source>
        <dbReference type="ARBA" id="ARBA00023125"/>
    </source>
</evidence>
<evidence type="ECO:0000313" key="6">
    <source>
        <dbReference type="EMBL" id="TQE99577.1"/>
    </source>
</evidence>
<keyword evidence="2" id="KW-0680">Restriction system</keyword>
<dbReference type="GO" id="GO:0003677">
    <property type="term" value="F:DNA binding"/>
    <property type="evidence" value="ECO:0007669"/>
    <property type="project" value="UniProtKB-KW"/>
</dbReference>
<dbReference type="Gene3D" id="3.90.220.20">
    <property type="entry name" value="DNA methylase specificity domains"/>
    <property type="match status" value="2"/>
</dbReference>
<dbReference type="SUPFAM" id="SSF116734">
    <property type="entry name" value="DNA methylase specificity domain"/>
    <property type="match status" value="2"/>
</dbReference>
<keyword evidence="6" id="KW-0540">Nuclease</keyword>